<feature type="domain" description="Reverse transcriptase Ty1/copia-type" evidence="1">
    <location>
        <begin position="18"/>
        <end position="77"/>
    </location>
</feature>
<keyword evidence="3" id="KW-1185">Reference proteome</keyword>
<comment type="caution">
    <text evidence="2">The sequence shown here is derived from an EMBL/GenBank/DDBJ whole genome shotgun (WGS) entry which is preliminary data.</text>
</comment>
<accession>A0AAD3XN70</accession>
<sequence length="84" mass="9687">MIKGHGDEISSLHENCNFELAELFKGKRVLKNKRVFQLKMSEDSMQSMYKARLVVKGFNQYNGVDFDEIFAPVVKMAPFILCLI</sequence>
<dbReference type="EMBL" id="BSYO01000010">
    <property type="protein sequence ID" value="GMH10410.1"/>
    <property type="molecule type" value="Genomic_DNA"/>
</dbReference>
<evidence type="ECO:0000313" key="2">
    <source>
        <dbReference type="EMBL" id="GMH10410.1"/>
    </source>
</evidence>
<name>A0AAD3XN70_NEPGR</name>
<evidence type="ECO:0000313" key="3">
    <source>
        <dbReference type="Proteomes" id="UP001279734"/>
    </source>
</evidence>
<protein>
    <recommendedName>
        <fullName evidence="1">Reverse transcriptase Ty1/copia-type domain-containing protein</fullName>
    </recommendedName>
</protein>
<organism evidence="2 3">
    <name type="scientific">Nepenthes gracilis</name>
    <name type="common">Slender pitcher plant</name>
    <dbReference type="NCBI Taxonomy" id="150966"/>
    <lineage>
        <taxon>Eukaryota</taxon>
        <taxon>Viridiplantae</taxon>
        <taxon>Streptophyta</taxon>
        <taxon>Embryophyta</taxon>
        <taxon>Tracheophyta</taxon>
        <taxon>Spermatophyta</taxon>
        <taxon>Magnoliopsida</taxon>
        <taxon>eudicotyledons</taxon>
        <taxon>Gunneridae</taxon>
        <taxon>Pentapetalae</taxon>
        <taxon>Caryophyllales</taxon>
        <taxon>Nepenthaceae</taxon>
        <taxon>Nepenthes</taxon>
    </lineage>
</organism>
<dbReference type="AlphaFoldDB" id="A0AAD3XN70"/>
<dbReference type="InterPro" id="IPR013103">
    <property type="entry name" value="RVT_2"/>
</dbReference>
<dbReference type="Pfam" id="PF07727">
    <property type="entry name" value="RVT_2"/>
    <property type="match status" value="1"/>
</dbReference>
<gene>
    <name evidence="2" type="ORF">Nepgr_012251</name>
</gene>
<dbReference type="Proteomes" id="UP001279734">
    <property type="component" value="Unassembled WGS sequence"/>
</dbReference>
<evidence type="ECO:0000259" key="1">
    <source>
        <dbReference type="Pfam" id="PF07727"/>
    </source>
</evidence>
<proteinExistence type="predicted"/>
<reference evidence="2" key="1">
    <citation type="submission" date="2023-05" db="EMBL/GenBank/DDBJ databases">
        <title>Nepenthes gracilis genome sequencing.</title>
        <authorList>
            <person name="Fukushima K."/>
        </authorList>
    </citation>
    <scope>NUCLEOTIDE SEQUENCE</scope>
    <source>
        <strain evidence="2">SING2019-196</strain>
    </source>
</reference>